<evidence type="ECO:0000313" key="12">
    <source>
        <dbReference type="Proteomes" id="UP000316079"/>
    </source>
</evidence>
<evidence type="ECO:0000256" key="6">
    <source>
        <dbReference type="ARBA" id="ARBA00023180"/>
    </source>
</evidence>
<keyword evidence="4" id="KW-1133">Transmembrane helix</keyword>
<evidence type="ECO:0000256" key="8">
    <source>
        <dbReference type="ARBA" id="ARBA00024176"/>
    </source>
</evidence>
<keyword evidence="3" id="KW-0732">Signal</keyword>
<keyword evidence="6" id="KW-0325">Glycoprotein</keyword>
<sequence>MCLEPRALSPGEETPFGERMSFPELLLVFSSLSELWLFSQVSLELNPGLKPPSELPAGAALVHVRALGPNDTLHFLLCTSGAPALLLVHCNSTDSELRVDWPRFNSSSPGSLRVVPESSVQYSTALVITRLWEYDDLNNTADPEKTPESNFYPPYDLHSFTWRELNITANESSPVVTVCGGDNTGSFSNGSLCLQFSAYEAEGRDGAWPSLLHHANSSQLRVYLSGIAPRGNDSRFAVELQSISEAGAQGRVSVRSSIDDEYTPSIFKVSEWLWSPLNSSRVSGFTQWKPVAYRKANPVFEDATPCKHSSPEPQEQIPRSALVRGYFREKPEVQALNISFGIAEEPDGAGGCGRASFGLVLAADHHHHGRGPLRSIGSDPRGRSLHLHPQEDVAVIGLRANQLSLTVPAPPPAHTRLTTRVALLSPDWLIAAGD</sequence>
<keyword evidence="2" id="KW-0812">Transmembrane</keyword>
<comment type="similarity">
    <text evidence="1">Belongs to the GLMP family.</text>
</comment>
<name>A0A553R5E6_9TELE</name>
<evidence type="ECO:0000256" key="4">
    <source>
        <dbReference type="ARBA" id="ARBA00022989"/>
    </source>
</evidence>
<evidence type="ECO:0000256" key="9">
    <source>
        <dbReference type="ARBA" id="ARBA00024189"/>
    </source>
</evidence>
<dbReference type="GO" id="GO:0005765">
    <property type="term" value="C:lysosomal membrane"/>
    <property type="evidence" value="ECO:0007669"/>
    <property type="project" value="UniProtKB-SubCell"/>
</dbReference>
<reference evidence="11 12" key="1">
    <citation type="journal article" date="2019" name="Sci. Data">
        <title>Hybrid genome assembly and annotation of Danionella translucida.</title>
        <authorList>
            <person name="Kadobianskyi M."/>
            <person name="Schulze L."/>
            <person name="Schuelke M."/>
            <person name="Judkewitz B."/>
        </authorList>
    </citation>
    <scope>NUCLEOTIDE SEQUENCE [LARGE SCALE GENOMIC DNA]</scope>
    <source>
        <strain evidence="11 12">Bolton</strain>
    </source>
</reference>
<keyword evidence="12" id="KW-1185">Reference proteome</keyword>
<evidence type="ECO:0000256" key="3">
    <source>
        <dbReference type="ARBA" id="ARBA00022729"/>
    </source>
</evidence>
<evidence type="ECO:0000256" key="10">
    <source>
        <dbReference type="ARBA" id="ARBA00044960"/>
    </source>
</evidence>
<dbReference type="PANTHER" id="PTHR31981">
    <property type="entry name" value="GLYCOSYLATED LYSOSOMAL MEMBRANE PROTEIN"/>
    <property type="match status" value="1"/>
</dbReference>
<evidence type="ECO:0000256" key="2">
    <source>
        <dbReference type="ARBA" id="ARBA00022692"/>
    </source>
</evidence>
<organism evidence="11 12">
    <name type="scientific">Danionella cerebrum</name>
    <dbReference type="NCBI Taxonomy" id="2873325"/>
    <lineage>
        <taxon>Eukaryota</taxon>
        <taxon>Metazoa</taxon>
        <taxon>Chordata</taxon>
        <taxon>Craniata</taxon>
        <taxon>Vertebrata</taxon>
        <taxon>Euteleostomi</taxon>
        <taxon>Actinopterygii</taxon>
        <taxon>Neopterygii</taxon>
        <taxon>Teleostei</taxon>
        <taxon>Ostariophysi</taxon>
        <taxon>Cypriniformes</taxon>
        <taxon>Danionidae</taxon>
        <taxon>Danioninae</taxon>
        <taxon>Danionella</taxon>
    </lineage>
</organism>
<evidence type="ECO:0000256" key="7">
    <source>
        <dbReference type="ARBA" id="ARBA00023228"/>
    </source>
</evidence>
<gene>
    <name evidence="11" type="ORF">DNTS_032900</name>
</gene>
<evidence type="ECO:0000256" key="5">
    <source>
        <dbReference type="ARBA" id="ARBA00023136"/>
    </source>
</evidence>
<comment type="caution">
    <text evidence="11">The sequence shown here is derived from an EMBL/GenBank/DDBJ whole genome shotgun (WGS) entry which is preliminary data.</text>
</comment>
<evidence type="ECO:0000256" key="1">
    <source>
        <dbReference type="ARBA" id="ARBA00010599"/>
    </source>
</evidence>
<dbReference type="PANTHER" id="PTHR31981:SF1">
    <property type="entry name" value="GLYCOSYLATED LYSOSOMAL MEMBRANE PROTEIN"/>
    <property type="match status" value="1"/>
</dbReference>
<dbReference type="STRING" id="623744.A0A553R5E6"/>
<dbReference type="InterPro" id="IPR029382">
    <property type="entry name" value="NCU-G1"/>
</dbReference>
<dbReference type="Pfam" id="PF15065">
    <property type="entry name" value="NCU-G1"/>
    <property type="match status" value="1"/>
</dbReference>
<dbReference type="EMBL" id="SRMA01025231">
    <property type="protein sequence ID" value="TRY97384.1"/>
    <property type="molecule type" value="Genomic_DNA"/>
</dbReference>
<comment type="subunit">
    <text evidence="10">Interacts (via lumenal domain) with lysosomal protein MFSD1; the interaction starts while both proteins are still in the endoplasmic reticulum and is required for stabilization of MFSD1 in lysosomes but has no direct effect on its targeting to lysosomes or transporter activity.</text>
</comment>
<keyword evidence="5" id="KW-0472">Membrane</keyword>
<keyword evidence="7" id="KW-0458">Lysosome</keyword>
<protein>
    <submittedName>
        <fullName evidence="11">Uncharacterized protein</fullName>
    </submittedName>
</protein>
<comment type="subcellular location">
    <subcellularLocation>
        <location evidence="9">Lysosome membrane</location>
        <topology evidence="9">Single-pass type I membrane protein</topology>
        <orientation evidence="9">Lumenal side</orientation>
    </subcellularLocation>
</comment>
<comment type="function">
    <text evidence="8">Required to protect lysosomal transporter MFSD1 from lysosomal proteolysis and for MFSD1 lysosomal localization.</text>
</comment>
<proteinExistence type="inferred from homology"/>
<dbReference type="Proteomes" id="UP000316079">
    <property type="component" value="Unassembled WGS sequence"/>
</dbReference>
<evidence type="ECO:0000313" key="11">
    <source>
        <dbReference type="EMBL" id="TRY97384.1"/>
    </source>
</evidence>
<dbReference type="AlphaFoldDB" id="A0A553R5E6"/>
<dbReference type="OrthoDB" id="6264340at2759"/>
<accession>A0A553R5E6</accession>